<evidence type="ECO:0000313" key="12">
    <source>
        <dbReference type="Proteomes" id="UP000235371"/>
    </source>
</evidence>
<keyword evidence="4" id="KW-0805">Transcription regulation</keyword>
<gene>
    <name evidence="11" type="ORF">K444DRAFT_562853</name>
</gene>
<feature type="region of interest" description="Disordered" evidence="9">
    <location>
        <begin position="183"/>
        <end position="223"/>
    </location>
</feature>
<dbReference type="InParanoid" id="A0A2J6T7G9"/>
<protein>
    <recommendedName>
        <fullName evidence="3">Transcription initiation factor TFIID subunit 4</fullName>
    </recommendedName>
    <alternativeName>
        <fullName evidence="8">TBP-associated factor 4</fullName>
    </alternativeName>
</protein>
<keyword evidence="12" id="KW-1185">Reference proteome</keyword>
<dbReference type="EMBL" id="KZ613817">
    <property type="protein sequence ID" value="PMD58903.1"/>
    <property type="molecule type" value="Genomic_DNA"/>
</dbReference>
<evidence type="ECO:0000256" key="8">
    <source>
        <dbReference type="ARBA" id="ARBA00031747"/>
    </source>
</evidence>
<organism evidence="11 12">
    <name type="scientific">Hyaloscypha bicolor E</name>
    <dbReference type="NCBI Taxonomy" id="1095630"/>
    <lineage>
        <taxon>Eukaryota</taxon>
        <taxon>Fungi</taxon>
        <taxon>Dikarya</taxon>
        <taxon>Ascomycota</taxon>
        <taxon>Pezizomycotina</taxon>
        <taxon>Leotiomycetes</taxon>
        <taxon>Helotiales</taxon>
        <taxon>Hyaloscyphaceae</taxon>
        <taxon>Hyaloscypha</taxon>
        <taxon>Hyaloscypha bicolor</taxon>
    </lineage>
</organism>
<feature type="region of interest" description="Disordered" evidence="9">
    <location>
        <begin position="370"/>
        <end position="426"/>
    </location>
</feature>
<feature type="region of interest" description="Disordered" evidence="9">
    <location>
        <begin position="446"/>
        <end position="522"/>
    </location>
</feature>
<dbReference type="OrthoDB" id="21060at2759"/>
<evidence type="ECO:0000256" key="6">
    <source>
        <dbReference type="ARBA" id="ARBA00023242"/>
    </source>
</evidence>
<comment type="subcellular location">
    <subcellularLocation>
        <location evidence="1">Nucleus</location>
    </subcellularLocation>
</comment>
<evidence type="ECO:0000256" key="2">
    <source>
        <dbReference type="ARBA" id="ARBA00006178"/>
    </source>
</evidence>
<keyword evidence="5" id="KW-0804">Transcription</keyword>
<dbReference type="STRING" id="1095630.A0A2J6T7G9"/>
<dbReference type="InterPro" id="IPR007900">
    <property type="entry name" value="TAF4_C"/>
</dbReference>
<comment type="function">
    <text evidence="7">Functions as a component of the DNA-binding general transcription factor complex TFIID. Binding of TFIID to a promoter (with or without TATA element) is the initial step in pre-initiation complex (PIC) formation. TFIID plays a key role in the regulation of gene expression by RNA polymerase II through different activities such as transcription activator interaction, core promoter recognition and selectivity, TFIIA and TFIIB interaction, chromatin modification (histone acetylation by TAF1), facilitation of DNA opening and initiation of transcription.</text>
</comment>
<accession>A0A2J6T7G9</accession>
<feature type="compositionally biased region" description="Low complexity" evidence="9">
    <location>
        <begin position="110"/>
        <end position="133"/>
    </location>
</feature>
<feature type="compositionally biased region" description="Polar residues" evidence="9">
    <location>
        <begin position="458"/>
        <end position="477"/>
    </location>
</feature>
<feature type="compositionally biased region" description="Basic and acidic residues" evidence="9">
    <location>
        <begin position="482"/>
        <end position="500"/>
    </location>
</feature>
<proteinExistence type="inferred from homology"/>
<dbReference type="AlphaFoldDB" id="A0A2J6T7G9"/>
<dbReference type="GO" id="GO:0006352">
    <property type="term" value="P:DNA-templated transcription initiation"/>
    <property type="evidence" value="ECO:0007669"/>
    <property type="project" value="InterPro"/>
</dbReference>
<evidence type="ECO:0000313" key="11">
    <source>
        <dbReference type="EMBL" id="PMD58903.1"/>
    </source>
</evidence>
<dbReference type="Proteomes" id="UP000235371">
    <property type="component" value="Unassembled WGS sequence"/>
</dbReference>
<reference evidence="11 12" key="1">
    <citation type="submission" date="2016-04" db="EMBL/GenBank/DDBJ databases">
        <title>A degradative enzymes factory behind the ericoid mycorrhizal symbiosis.</title>
        <authorList>
            <consortium name="DOE Joint Genome Institute"/>
            <person name="Martino E."/>
            <person name="Morin E."/>
            <person name="Grelet G."/>
            <person name="Kuo A."/>
            <person name="Kohler A."/>
            <person name="Daghino S."/>
            <person name="Barry K."/>
            <person name="Choi C."/>
            <person name="Cichocki N."/>
            <person name="Clum A."/>
            <person name="Copeland A."/>
            <person name="Hainaut M."/>
            <person name="Haridas S."/>
            <person name="Labutti K."/>
            <person name="Lindquist E."/>
            <person name="Lipzen A."/>
            <person name="Khouja H.-R."/>
            <person name="Murat C."/>
            <person name="Ohm R."/>
            <person name="Olson A."/>
            <person name="Spatafora J."/>
            <person name="Veneault-Fourrey C."/>
            <person name="Henrissat B."/>
            <person name="Grigoriev I."/>
            <person name="Martin F."/>
            <person name="Perotto S."/>
        </authorList>
    </citation>
    <scope>NUCLEOTIDE SEQUENCE [LARGE SCALE GENOMIC DNA]</scope>
    <source>
        <strain evidence="11 12">E</strain>
    </source>
</reference>
<name>A0A2J6T7G9_9HELO</name>
<evidence type="ECO:0000256" key="9">
    <source>
        <dbReference type="SAM" id="MobiDB-lite"/>
    </source>
</evidence>
<sequence length="626" mass="66892">MAQPQQQYPMPPQTSPSPGAPQQFTLPPNKRQRLSPNPPSQPGSPYVQSPYGGMNPNTAPPSAGASPHFQNVQLPNVYNTPYSNGHTTPTLSLPQSQPIQQNPPLQSPLNFPGQNQPSQPPNFNNYSMAPQGPGAMGPPSKPVEKPKEDGMDVMDVLGGTGVDLREEEQYTFQMYNTSFNSQLSGSQSGTISSGNSFTQFPPADERSFFGAGPANAAPEKTTIQSQDEYHKKAADKAWHDAARNLALSRQRELDNPFLQVGLVHTRVQKIARDNGLLLNTDQKGMMGTMKLPENFQQRDVRVQTAVAPGLALTATNGNFLPADSMLVDQLALLSIATKHRLRGLVEDAAKLARGRRTGSHGIIPEEWADAAAPCNPDTSSVVTEGAPRSGWESAVSPHSNPLKRSFSSGNEIPTPVSGGGKAPVNNNKITNDVVIALRAEAQKERDIEEARLRKRQNRTSGQGTPRQPSTVPGTPGSSAPEPPEKPPTKKEQKKKAEAKVNEAASHAAANQTTSQFLGGGGGGGLFGKKKKYSWMTGGAGGSASGTSTPGRIMTQGLPGTPGGAVGNAVPEKLTGEAARRLGTWREDREKGVGIQLRDWVTVLEDDGNEKKALQKAYMWLDQSDPK</sequence>
<dbReference type="GeneID" id="36585083"/>
<dbReference type="GO" id="GO:0005669">
    <property type="term" value="C:transcription factor TFIID complex"/>
    <property type="evidence" value="ECO:0007669"/>
    <property type="project" value="InterPro"/>
</dbReference>
<feature type="compositionally biased region" description="Pro residues" evidence="9">
    <location>
        <begin position="9"/>
        <end position="19"/>
    </location>
</feature>
<evidence type="ECO:0000256" key="1">
    <source>
        <dbReference type="ARBA" id="ARBA00004123"/>
    </source>
</evidence>
<feature type="compositionally biased region" description="Polar residues" evidence="9">
    <location>
        <begin position="183"/>
        <end position="199"/>
    </location>
</feature>
<comment type="similarity">
    <text evidence="2">Belongs to the TAF4 family.</text>
</comment>
<evidence type="ECO:0000256" key="7">
    <source>
        <dbReference type="ARBA" id="ARBA00025346"/>
    </source>
</evidence>
<feature type="domain" description="Transcription initiation factor TFIID component TAF4 C-terminal" evidence="10">
    <location>
        <begin position="327"/>
        <end position="615"/>
    </location>
</feature>
<dbReference type="RefSeq" id="XP_024735807.1">
    <property type="nucleotide sequence ID" value="XM_024877006.1"/>
</dbReference>
<feature type="region of interest" description="Disordered" evidence="9">
    <location>
        <begin position="1"/>
        <end position="148"/>
    </location>
</feature>
<evidence type="ECO:0000256" key="4">
    <source>
        <dbReference type="ARBA" id="ARBA00023015"/>
    </source>
</evidence>
<evidence type="ECO:0000256" key="5">
    <source>
        <dbReference type="ARBA" id="ARBA00023163"/>
    </source>
</evidence>
<feature type="compositionally biased region" description="Polar residues" evidence="9">
    <location>
        <begin position="68"/>
        <end position="109"/>
    </location>
</feature>
<evidence type="ECO:0000259" key="10">
    <source>
        <dbReference type="Pfam" id="PF05236"/>
    </source>
</evidence>
<keyword evidence="6" id="KW-0539">Nucleus</keyword>
<feature type="region of interest" description="Disordered" evidence="9">
    <location>
        <begin position="537"/>
        <end position="571"/>
    </location>
</feature>
<dbReference type="Pfam" id="PF05236">
    <property type="entry name" value="TAF4"/>
    <property type="match status" value="1"/>
</dbReference>
<evidence type="ECO:0000256" key="3">
    <source>
        <dbReference type="ARBA" id="ARBA00017306"/>
    </source>
</evidence>